<dbReference type="GO" id="GO:0016020">
    <property type="term" value="C:membrane"/>
    <property type="evidence" value="ECO:0007669"/>
    <property type="project" value="UniProtKB-SubCell"/>
</dbReference>
<feature type="compositionally biased region" description="Basic and acidic residues" evidence="5">
    <location>
        <begin position="306"/>
        <end position="323"/>
    </location>
</feature>
<feature type="transmembrane region" description="Helical" evidence="6">
    <location>
        <begin position="138"/>
        <end position="161"/>
    </location>
</feature>
<evidence type="ECO:0000256" key="4">
    <source>
        <dbReference type="ARBA" id="ARBA00023136"/>
    </source>
</evidence>
<accession>A0A9P4IQV8</accession>
<keyword evidence="3 6" id="KW-1133">Transmembrane helix</keyword>
<feature type="compositionally biased region" description="Low complexity" evidence="5">
    <location>
        <begin position="278"/>
        <end position="290"/>
    </location>
</feature>
<dbReference type="OrthoDB" id="5244543at2759"/>
<evidence type="ECO:0000256" key="2">
    <source>
        <dbReference type="ARBA" id="ARBA00022692"/>
    </source>
</evidence>
<dbReference type="Proteomes" id="UP000799772">
    <property type="component" value="Unassembled WGS sequence"/>
</dbReference>
<evidence type="ECO:0000313" key="8">
    <source>
        <dbReference type="Proteomes" id="UP000799772"/>
    </source>
</evidence>
<organism evidence="7 8">
    <name type="scientific">Rhizodiscina lignyota</name>
    <dbReference type="NCBI Taxonomy" id="1504668"/>
    <lineage>
        <taxon>Eukaryota</taxon>
        <taxon>Fungi</taxon>
        <taxon>Dikarya</taxon>
        <taxon>Ascomycota</taxon>
        <taxon>Pezizomycotina</taxon>
        <taxon>Dothideomycetes</taxon>
        <taxon>Pleosporomycetidae</taxon>
        <taxon>Aulographales</taxon>
        <taxon>Rhizodiscinaceae</taxon>
        <taxon>Rhizodiscina</taxon>
    </lineage>
</organism>
<feature type="region of interest" description="Disordered" evidence="5">
    <location>
        <begin position="275"/>
        <end position="338"/>
    </location>
</feature>
<dbReference type="GO" id="GO:0071944">
    <property type="term" value="C:cell periphery"/>
    <property type="evidence" value="ECO:0007669"/>
    <property type="project" value="UniProtKB-ARBA"/>
</dbReference>
<feature type="region of interest" description="Disordered" evidence="5">
    <location>
        <begin position="169"/>
        <end position="189"/>
    </location>
</feature>
<keyword evidence="8" id="KW-1185">Reference proteome</keyword>
<gene>
    <name evidence="7" type="ORF">NA57DRAFT_50966</name>
</gene>
<comment type="subcellular location">
    <subcellularLocation>
        <location evidence="1">Membrane</location>
        <topology evidence="1">Single-pass membrane protein</topology>
    </subcellularLocation>
</comment>
<dbReference type="EMBL" id="ML978121">
    <property type="protein sequence ID" value="KAF2104119.1"/>
    <property type="molecule type" value="Genomic_DNA"/>
</dbReference>
<evidence type="ECO:0000256" key="6">
    <source>
        <dbReference type="SAM" id="Phobius"/>
    </source>
</evidence>
<evidence type="ECO:0000313" key="7">
    <source>
        <dbReference type="EMBL" id="KAF2104119.1"/>
    </source>
</evidence>
<dbReference type="AlphaFoldDB" id="A0A9P4IQV8"/>
<comment type="caution">
    <text evidence="7">The sequence shown here is derived from an EMBL/GenBank/DDBJ whole genome shotgun (WGS) entry which is preliminary data.</text>
</comment>
<reference evidence="7" key="1">
    <citation type="journal article" date="2020" name="Stud. Mycol.">
        <title>101 Dothideomycetes genomes: a test case for predicting lifestyles and emergence of pathogens.</title>
        <authorList>
            <person name="Haridas S."/>
            <person name="Albert R."/>
            <person name="Binder M."/>
            <person name="Bloem J."/>
            <person name="Labutti K."/>
            <person name="Salamov A."/>
            <person name="Andreopoulos B."/>
            <person name="Baker S."/>
            <person name="Barry K."/>
            <person name="Bills G."/>
            <person name="Bluhm B."/>
            <person name="Cannon C."/>
            <person name="Castanera R."/>
            <person name="Culley D."/>
            <person name="Daum C."/>
            <person name="Ezra D."/>
            <person name="Gonzalez J."/>
            <person name="Henrissat B."/>
            <person name="Kuo A."/>
            <person name="Liang C."/>
            <person name="Lipzen A."/>
            <person name="Lutzoni F."/>
            <person name="Magnuson J."/>
            <person name="Mondo S."/>
            <person name="Nolan M."/>
            <person name="Ohm R."/>
            <person name="Pangilinan J."/>
            <person name="Park H.-J."/>
            <person name="Ramirez L."/>
            <person name="Alfaro M."/>
            <person name="Sun H."/>
            <person name="Tritt A."/>
            <person name="Yoshinaga Y."/>
            <person name="Zwiers L.-H."/>
            <person name="Turgeon B."/>
            <person name="Goodwin S."/>
            <person name="Spatafora J."/>
            <person name="Crous P."/>
            <person name="Grigoriev I."/>
        </authorList>
    </citation>
    <scope>NUCLEOTIDE SEQUENCE</scope>
    <source>
        <strain evidence="7">CBS 133067</strain>
    </source>
</reference>
<evidence type="ECO:0000256" key="1">
    <source>
        <dbReference type="ARBA" id="ARBA00004167"/>
    </source>
</evidence>
<evidence type="ECO:0000256" key="3">
    <source>
        <dbReference type="ARBA" id="ARBA00022989"/>
    </source>
</evidence>
<evidence type="ECO:0000256" key="5">
    <source>
        <dbReference type="SAM" id="MobiDB-lite"/>
    </source>
</evidence>
<protein>
    <submittedName>
        <fullName evidence="7">Uncharacterized protein</fullName>
    </submittedName>
</protein>
<name>A0A9P4IQV8_9PEZI</name>
<dbReference type="PANTHER" id="PTHR15549">
    <property type="entry name" value="PAIRED IMMUNOGLOBULIN-LIKE TYPE 2 RECEPTOR"/>
    <property type="match status" value="1"/>
</dbReference>
<proteinExistence type="predicted"/>
<sequence length="338" mass="36442">MSNTTAEKGTVTKTAAQPECTWISHCLGDHCGDDNDCDQDWECKTAVCVQACTWPGHCLGNKCQNFNDCDQDWVCTNNVCAVCTGCGDNGDDTSSSTTQATSLPTSTSHTVQSVSSVTSATSTPSATASGHSGLSTSAAIGIGVAVPLCIIAVALTGFLIWRRRRKRRGESEHTSRSYGHGKQGLDSMNRSEMKEVPVELGADHVAAELEERNVGKHAFHAPALMDVEPVEIDGQEQQRTHTSDLVDQRTLYGTPEVADLRPFHSMGRSEQNMLQTLGSGVSSPSWHSHSPGPPTGYDISSASETDLSRVHRSDGLKMESEGGRRKKLQRKRGFDENF</sequence>
<feature type="region of interest" description="Disordered" evidence="5">
    <location>
        <begin position="94"/>
        <end position="132"/>
    </location>
</feature>
<keyword evidence="4 6" id="KW-0472">Membrane</keyword>
<keyword evidence="2 6" id="KW-0812">Transmembrane</keyword>
<dbReference type="InterPro" id="IPR051694">
    <property type="entry name" value="Immunoregulatory_rcpt-like"/>
</dbReference>